<dbReference type="GO" id="GO:0018169">
    <property type="term" value="F:ribosomal S6-glutamic acid ligase activity"/>
    <property type="evidence" value="ECO:0007669"/>
    <property type="project" value="TreeGrafter"/>
</dbReference>
<sequence>MSTILILTHSEDDTAGMVIRHLKNMGVSHKRFNTDQFQKTITLSIYMDSRGKLQGHYHFPDGDLDFVDVGVVWNRRVKDPSLQETFADPEIRDWALQETRYALYNSFTLIDAPIVNPFENNERIKFNKLVQMRRASEMGFEVPRTCLTNQPESALDFCTVGEQNMLFILKKIRKGLVTLKDGRRLLLHTSVIPKGLINIDSMQCTKVAPLLLQNHIEKKYDVRSIVVGNEVFSFAIHSQETERGKTDFRTAAIFGEKLRHEGIDLGRKVNDALVAYTKSFGLAFSAIDLIVAKDDRIIFLEDNPNGQWGWLEEATGISISMAFARYLAEWVEKC</sequence>
<dbReference type="GO" id="GO:0005524">
    <property type="term" value="F:ATP binding"/>
    <property type="evidence" value="ECO:0007669"/>
    <property type="project" value="UniProtKB-UniRule"/>
</dbReference>
<dbReference type="InterPro" id="IPR011761">
    <property type="entry name" value="ATP-grasp"/>
</dbReference>
<accession>A0A1G2SZ24</accession>
<dbReference type="GO" id="GO:0009432">
    <property type="term" value="P:SOS response"/>
    <property type="evidence" value="ECO:0007669"/>
    <property type="project" value="TreeGrafter"/>
</dbReference>
<dbReference type="Proteomes" id="UP000178107">
    <property type="component" value="Unassembled WGS sequence"/>
</dbReference>
<proteinExistence type="predicted"/>
<keyword evidence="1" id="KW-0067">ATP-binding</keyword>
<dbReference type="InterPro" id="IPR013651">
    <property type="entry name" value="ATP-grasp_RimK-type"/>
</dbReference>
<feature type="domain" description="ATP-grasp" evidence="2">
    <location>
        <begin position="132"/>
        <end position="328"/>
    </location>
</feature>
<organism evidence="3 4">
    <name type="scientific">Candidatus Zambryskibacteria bacterium RIFCSPHIGHO2_01_FULL_46_25</name>
    <dbReference type="NCBI Taxonomy" id="1802738"/>
    <lineage>
        <taxon>Bacteria</taxon>
        <taxon>Candidatus Zambryskiibacteriota</taxon>
    </lineage>
</organism>
<evidence type="ECO:0000256" key="1">
    <source>
        <dbReference type="PROSITE-ProRule" id="PRU00409"/>
    </source>
</evidence>
<evidence type="ECO:0000313" key="4">
    <source>
        <dbReference type="Proteomes" id="UP000178107"/>
    </source>
</evidence>
<dbReference type="AlphaFoldDB" id="A0A1G2SZ24"/>
<dbReference type="InterPro" id="IPR048936">
    <property type="entry name" value="MvdD-like_ATPgrasp"/>
</dbReference>
<comment type="caution">
    <text evidence="3">The sequence shown here is derived from an EMBL/GenBank/DDBJ whole genome shotgun (WGS) entry which is preliminary data.</text>
</comment>
<dbReference type="Pfam" id="PF21068">
    <property type="entry name" value="ATPgraspMvdD"/>
    <property type="match status" value="1"/>
</dbReference>
<dbReference type="PANTHER" id="PTHR21621:SF0">
    <property type="entry name" value="BETA-CITRYLGLUTAMATE SYNTHASE B-RELATED"/>
    <property type="match status" value="1"/>
</dbReference>
<dbReference type="GO" id="GO:0005737">
    <property type="term" value="C:cytoplasm"/>
    <property type="evidence" value="ECO:0007669"/>
    <property type="project" value="TreeGrafter"/>
</dbReference>
<reference evidence="3 4" key="1">
    <citation type="journal article" date="2016" name="Nat. Commun.">
        <title>Thousands of microbial genomes shed light on interconnected biogeochemical processes in an aquifer system.</title>
        <authorList>
            <person name="Anantharaman K."/>
            <person name="Brown C.T."/>
            <person name="Hug L.A."/>
            <person name="Sharon I."/>
            <person name="Castelle C.J."/>
            <person name="Probst A.J."/>
            <person name="Thomas B.C."/>
            <person name="Singh A."/>
            <person name="Wilkins M.J."/>
            <person name="Karaoz U."/>
            <person name="Brodie E.L."/>
            <person name="Williams K.H."/>
            <person name="Hubbard S.S."/>
            <person name="Banfield J.F."/>
        </authorList>
    </citation>
    <scope>NUCLEOTIDE SEQUENCE [LARGE SCALE GENOMIC DNA]</scope>
</reference>
<dbReference type="PROSITE" id="PS50975">
    <property type="entry name" value="ATP_GRASP"/>
    <property type="match status" value="1"/>
</dbReference>
<name>A0A1G2SZ24_9BACT</name>
<dbReference type="GO" id="GO:0046872">
    <property type="term" value="F:metal ion binding"/>
    <property type="evidence" value="ECO:0007669"/>
    <property type="project" value="InterPro"/>
</dbReference>
<keyword evidence="1" id="KW-0547">Nucleotide-binding</keyword>
<dbReference type="SUPFAM" id="SSF56059">
    <property type="entry name" value="Glutathione synthetase ATP-binding domain-like"/>
    <property type="match status" value="1"/>
</dbReference>
<dbReference type="PANTHER" id="PTHR21621">
    <property type="entry name" value="RIBOSOMAL PROTEIN S6 MODIFICATION PROTEIN"/>
    <property type="match status" value="1"/>
</dbReference>
<dbReference type="EMBL" id="MHVH01000006">
    <property type="protein sequence ID" value="OHA90102.1"/>
    <property type="molecule type" value="Genomic_DNA"/>
</dbReference>
<gene>
    <name evidence="3" type="ORF">A2838_00520</name>
</gene>
<protein>
    <recommendedName>
        <fullName evidence="2">ATP-grasp domain-containing protein</fullName>
    </recommendedName>
</protein>
<evidence type="ECO:0000313" key="3">
    <source>
        <dbReference type="EMBL" id="OHA90102.1"/>
    </source>
</evidence>
<dbReference type="Pfam" id="PF08443">
    <property type="entry name" value="RimK"/>
    <property type="match status" value="1"/>
</dbReference>
<dbReference type="Gene3D" id="3.30.470.20">
    <property type="entry name" value="ATP-grasp fold, B domain"/>
    <property type="match status" value="1"/>
</dbReference>
<evidence type="ECO:0000259" key="2">
    <source>
        <dbReference type="PROSITE" id="PS50975"/>
    </source>
</evidence>